<dbReference type="STRING" id="1802165.A3F94_02380"/>
<evidence type="ECO:0000313" key="1">
    <source>
        <dbReference type="EMBL" id="OGZ62054.1"/>
    </source>
</evidence>
<gene>
    <name evidence="1" type="ORF">A3F94_02380</name>
</gene>
<name>A0A1G2HHT0_9BACT</name>
<reference evidence="1 2" key="1">
    <citation type="journal article" date="2016" name="Nat. Commun.">
        <title>Thousands of microbial genomes shed light on interconnected biogeochemical processes in an aquifer system.</title>
        <authorList>
            <person name="Anantharaman K."/>
            <person name="Brown C.T."/>
            <person name="Hug L.A."/>
            <person name="Sharon I."/>
            <person name="Castelle C.J."/>
            <person name="Probst A.J."/>
            <person name="Thomas B.C."/>
            <person name="Singh A."/>
            <person name="Wilkins M.J."/>
            <person name="Karaoz U."/>
            <person name="Brodie E.L."/>
            <person name="Williams K.H."/>
            <person name="Hubbard S.S."/>
            <person name="Banfield J.F."/>
        </authorList>
    </citation>
    <scope>NUCLEOTIDE SEQUENCE [LARGE SCALE GENOMIC DNA]</scope>
</reference>
<comment type="caution">
    <text evidence="1">The sequence shown here is derived from an EMBL/GenBank/DDBJ whole genome shotgun (WGS) entry which is preliminary data.</text>
</comment>
<organism evidence="1 2">
    <name type="scientific">Candidatus Spechtbacteria bacterium RIFCSPLOWO2_12_FULL_38_22</name>
    <dbReference type="NCBI Taxonomy" id="1802165"/>
    <lineage>
        <taxon>Bacteria</taxon>
        <taxon>Candidatus Spechtiibacteriota</taxon>
    </lineage>
</organism>
<proteinExistence type="predicted"/>
<dbReference type="AlphaFoldDB" id="A0A1G2HHT0"/>
<accession>A0A1G2HHT0</accession>
<dbReference type="Proteomes" id="UP000176770">
    <property type="component" value="Unassembled WGS sequence"/>
</dbReference>
<sequence length="90" mass="10519">MILTKKNRRLKKNFKHHNDKPRIFTIIRKEDESGVSGRGRVLDGVVFTDGKTVVNWRSDKPSIAVYGSFEEFKKIHIDSHPKNKTEIVWL</sequence>
<dbReference type="EMBL" id="MHOK01000009">
    <property type="protein sequence ID" value="OGZ62054.1"/>
    <property type="molecule type" value="Genomic_DNA"/>
</dbReference>
<evidence type="ECO:0000313" key="2">
    <source>
        <dbReference type="Proteomes" id="UP000176770"/>
    </source>
</evidence>
<protein>
    <submittedName>
        <fullName evidence="1">Uncharacterized protein</fullName>
    </submittedName>
</protein>